<keyword evidence="2" id="KW-1185">Reference proteome</keyword>
<comment type="caution">
    <text evidence="1">The sequence shown here is derived from an EMBL/GenBank/DDBJ whole genome shotgun (WGS) entry which is preliminary data.</text>
</comment>
<proteinExistence type="predicted"/>
<accession>A0ABT2WHC6</accession>
<sequence length="37" mass="4363">MTIDFLLTIDKDNSLIDVARTIKWNDVLLKDLVVRKF</sequence>
<protein>
    <submittedName>
        <fullName evidence="1">Uncharacterized protein</fullName>
    </submittedName>
</protein>
<dbReference type="EMBL" id="JAOUSE010000013">
    <property type="protein sequence ID" value="MCU9594074.1"/>
    <property type="molecule type" value="Genomic_DNA"/>
</dbReference>
<organism evidence="1 2">
    <name type="scientific">Pallidibacillus thermolactis</name>
    <dbReference type="NCBI Taxonomy" id="251051"/>
    <lineage>
        <taxon>Bacteria</taxon>
        <taxon>Bacillati</taxon>
        <taxon>Bacillota</taxon>
        <taxon>Bacilli</taxon>
        <taxon>Bacillales</taxon>
        <taxon>Bacillaceae</taxon>
        <taxon>Pallidibacillus</taxon>
    </lineage>
</organism>
<reference evidence="1 2" key="1">
    <citation type="submission" date="2022-10" db="EMBL/GenBank/DDBJ databases">
        <title>Description of Fervidibacillus gen. nov. in the family Fervidibacillaceae fam. nov. with two species, Fervidibacillus albus sp. nov., and Fervidibacillus halotolerans sp. nov., isolated from tidal flat sediments.</title>
        <authorList>
            <person name="Kwon K.K."/>
            <person name="Yang S.-H."/>
        </authorList>
    </citation>
    <scope>NUCLEOTIDE SEQUENCE [LARGE SCALE GENOMIC DNA]</scope>
    <source>
        <strain evidence="1 2">DSM 23332</strain>
    </source>
</reference>
<evidence type="ECO:0000313" key="2">
    <source>
        <dbReference type="Proteomes" id="UP001208656"/>
    </source>
</evidence>
<name>A0ABT2WHC6_9BACI</name>
<evidence type="ECO:0000313" key="1">
    <source>
        <dbReference type="EMBL" id="MCU9594074.1"/>
    </source>
</evidence>
<gene>
    <name evidence="1" type="ORF">OEV82_06360</name>
</gene>
<dbReference type="Proteomes" id="UP001208656">
    <property type="component" value="Unassembled WGS sequence"/>
</dbReference>